<protein>
    <recommendedName>
        <fullName evidence="9">Luciferin 4-monooxygenase</fullName>
    </recommendedName>
</protein>
<feature type="domain" description="AMP-dependent synthetase/ligase" evidence="5">
    <location>
        <begin position="37"/>
        <end position="403"/>
    </location>
</feature>
<evidence type="ECO:0000259" key="5">
    <source>
        <dbReference type="Pfam" id="PF00501"/>
    </source>
</evidence>
<dbReference type="Pfam" id="PF13193">
    <property type="entry name" value="AMP-binding_C"/>
    <property type="match status" value="1"/>
</dbReference>
<reference evidence="7" key="1">
    <citation type="submission" date="2019-08" db="EMBL/GenBank/DDBJ databases">
        <title>The genome of the North American firefly Photinus pyralis.</title>
        <authorList>
            <consortium name="Photinus pyralis genome working group"/>
            <person name="Fallon T.R."/>
            <person name="Sander Lower S.E."/>
            <person name="Weng J.-K."/>
        </authorList>
    </citation>
    <scope>NUCLEOTIDE SEQUENCE</scope>
    <source>
        <strain evidence="7">TRF0915ILg1</strain>
        <tissue evidence="7">Whole body</tissue>
    </source>
</reference>
<keyword evidence="3" id="KW-0436">Ligase</keyword>
<dbReference type="SUPFAM" id="SSF56801">
    <property type="entry name" value="Acetyl-CoA synthetase-like"/>
    <property type="match status" value="1"/>
</dbReference>
<dbReference type="GO" id="GO:0005777">
    <property type="term" value="C:peroxisome"/>
    <property type="evidence" value="ECO:0007669"/>
    <property type="project" value="UniProtKB-SubCell"/>
</dbReference>
<comment type="subcellular location">
    <subcellularLocation>
        <location evidence="1">Peroxisome</location>
    </subcellularLocation>
</comment>
<organism evidence="7 8">
    <name type="scientific">Ignelater luminosus</name>
    <name type="common">Cucubano</name>
    <name type="synonym">Pyrophorus luminosus</name>
    <dbReference type="NCBI Taxonomy" id="2038154"/>
    <lineage>
        <taxon>Eukaryota</taxon>
        <taxon>Metazoa</taxon>
        <taxon>Ecdysozoa</taxon>
        <taxon>Arthropoda</taxon>
        <taxon>Hexapoda</taxon>
        <taxon>Insecta</taxon>
        <taxon>Pterygota</taxon>
        <taxon>Neoptera</taxon>
        <taxon>Endopterygota</taxon>
        <taxon>Coleoptera</taxon>
        <taxon>Polyphaga</taxon>
        <taxon>Elateriformia</taxon>
        <taxon>Elateroidea</taxon>
        <taxon>Elateridae</taxon>
        <taxon>Agrypninae</taxon>
        <taxon>Pyrophorini</taxon>
        <taxon>Ignelater</taxon>
    </lineage>
</organism>
<dbReference type="Pfam" id="PF00501">
    <property type="entry name" value="AMP-binding"/>
    <property type="match status" value="1"/>
</dbReference>
<dbReference type="InterPro" id="IPR042099">
    <property type="entry name" value="ANL_N_sf"/>
</dbReference>
<evidence type="ECO:0000256" key="4">
    <source>
        <dbReference type="ARBA" id="ARBA00023140"/>
    </source>
</evidence>
<feature type="domain" description="AMP-binding enzyme C-terminal" evidence="6">
    <location>
        <begin position="452"/>
        <end position="530"/>
    </location>
</feature>
<comment type="similarity">
    <text evidence="2">Belongs to the ATP-dependent AMP-binding enzyme family.</text>
</comment>
<dbReference type="PROSITE" id="PS00455">
    <property type="entry name" value="AMP_BINDING"/>
    <property type="match status" value="1"/>
</dbReference>
<dbReference type="PANTHER" id="PTHR24096:SF149">
    <property type="entry name" value="AMP-BINDING DOMAIN-CONTAINING PROTEIN-RELATED"/>
    <property type="match status" value="1"/>
</dbReference>
<sequence>MLPEEMDNSMASKNIITASPSSIPKLKGIGITFYEKMLEHKSKIAHTDAETGRTETYESILQKTIRTSLAMSSRGIKPNDVITICSNTTIESFVCLYASFFTGAISANIDPRLPLSDMVYLMKLAKPKMIFTIPETIRLIEQVIEQSELNIQIVVFGQTSKYLKYSDFLLPSPDENKFVPYEPNNIKDTAVIVFSSGSTGLAKGICLSHNALLGLSYRIAFAPLMSAPTLLTFANLYWISAVTLTPNAIINGVNRITCSVFDPIKIWDLIKKYKIGGLFLNAFHALEMCKYGRPKEADTSTLYSVIFGGCTTTKEQNLHIRKCLPEAIILNGYGQTETAGCVLMFDPTNQEHLELLERYPNSVGKPFPGYYYKVVNPDTEEILGPNQEGELRVKSDFLMNGFYNMDDSNEWDTDGFFKTGDIGYYNEDHCFFIVDRIKQLLKYQMWHISPVKLETVLLAHPAVHNCVVIGIPHQLDGDHAMGVVVLKDSAVGKVTEEDLQRYVDDQVGDYQKLRAGVKFVRELPVTATNKISRLQTKRIVLQERV</sequence>
<dbReference type="PANTHER" id="PTHR24096">
    <property type="entry name" value="LONG-CHAIN-FATTY-ACID--COA LIGASE"/>
    <property type="match status" value="1"/>
</dbReference>
<dbReference type="Gene3D" id="3.40.50.12780">
    <property type="entry name" value="N-terminal domain of ligase-like"/>
    <property type="match status" value="1"/>
</dbReference>
<proteinExistence type="inferred from homology"/>
<keyword evidence="4" id="KW-0576">Peroxisome</keyword>
<comment type="caution">
    <text evidence="7">The sequence shown here is derived from an EMBL/GenBank/DDBJ whole genome shotgun (WGS) entry which is preliminary data.</text>
</comment>
<gene>
    <name evidence="7" type="ORF">ILUMI_11597</name>
</gene>
<name>A0A8K0D1V0_IGNLU</name>
<evidence type="ECO:0000313" key="7">
    <source>
        <dbReference type="EMBL" id="KAF2894577.1"/>
    </source>
</evidence>
<evidence type="ECO:0000256" key="2">
    <source>
        <dbReference type="ARBA" id="ARBA00006432"/>
    </source>
</evidence>
<dbReference type="Gene3D" id="3.30.300.30">
    <property type="match status" value="1"/>
</dbReference>
<evidence type="ECO:0008006" key="9">
    <source>
        <dbReference type="Google" id="ProtNLM"/>
    </source>
</evidence>
<dbReference type="EMBL" id="VTPC01006874">
    <property type="protein sequence ID" value="KAF2894577.1"/>
    <property type="molecule type" value="Genomic_DNA"/>
</dbReference>
<keyword evidence="8" id="KW-1185">Reference proteome</keyword>
<evidence type="ECO:0000256" key="3">
    <source>
        <dbReference type="ARBA" id="ARBA00022598"/>
    </source>
</evidence>
<evidence type="ECO:0000313" key="8">
    <source>
        <dbReference type="Proteomes" id="UP000801492"/>
    </source>
</evidence>
<dbReference type="InterPro" id="IPR000873">
    <property type="entry name" value="AMP-dep_synth/lig_dom"/>
</dbReference>
<dbReference type="AlphaFoldDB" id="A0A8K0D1V0"/>
<dbReference type="OrthoDB" id="10253869at2759"/>
<dbReference type="InterPro" id="IPR020845">
    <property type="entry name" value="AMP-binding_CS"/>
</dbReference>
<dbReference type="InterPro" id="IPR045851">
    <property type="entry name" value="AMP-bd_C_sf"/>
</dbReference>
<dbReference type="InterPro" id="IPR025110">
    <property type="entry name" value="AMP-bd_C"/>
</dbReference>
<evidence type="ECO:0000256" key="1">
    <source>
        <dbReference type="ARBA" id="ARBA00004275"/>
    </source>
</evidence>
<evidence type="ECO:0000259" key="6">
    <source>
        <dbReference type="Pfam" id="PF13193"/>
    </source>
</evidence>
<accession>A0A8K0D1V0</accession>
<dbReference type="Proteomes" id="UP000801492">
    <property type="component" value="Unassembled WGS sequence"/>
</dbReference>
<dbReference type="GO" id="GO:0016405">
    <property type="term" value="F:CoA-ligase activity"/>
    <property type="evidence" value="ECO:0007669"/>
    <property type="project" value="TreeGrafter"/>
</dbReference>